<organism evidence="7 8">
    <name type="scientific">Clathrospora elynae</name>
    <dbReference type="NCBI Taxonomy" id="706981"/>
    <lineage>
        <taxon>Eukaryota</taxon>
        <taxon>Fungi</taxon>
        <taxon>Dikarya</taxon>
        <taxon>Ascomycota</taxon>
        <taxon>Pezizomycotina</taxon>
        <taxon>Dothideomycetes</taxon>
        <taxon>Pleosporomycetidae</taxon>
        <taxon>Pleosporales</taxon>
        <taxon>Diademaceae</taxon>
        <taxon>Clathrospora</taxon>
    </lineage>
</organism>
<evidence type="ECO:0000256" key="5">
    <source>
        <dbReference type="ARBA" id="ARBA00037226"/>
    </source>
</evidence>
<evidence type="ECO:0000313" key="7">
    <source>
        <dbReference type="EMBL" id="KAF1944247.1"/>
    </source>
</evidence>
<name>A0A6A5T5A0_9PLEO</name>
<dbReference type="InterPro" id="IPR037147">
    <property type="entry name" value="Ribosomal_bL28_sf"/>
</dbReference>
<feature type="compositionally biased region" description="Polar residues" evidence="6">
    <location>
        <begin position="11"/>
        <end position="34"/>
    </location>
</feature>
<feature type="compositionally biased region" description="Polar residues" evidence="6">
    <location>
        <begin position="476"/>
        <end position="489"/>
    </location>
</feature>
<feature type="region of interest" description="Disordered" evidence="6">
    <location>
        <begin position="469"/>
        <end position="489"/>
    </location>
</feature>
<evidence type="ECO:0000256" key="3">
    <source>
        <dbReference type="ARBA" id="ARBA00023274"/>
    </source>
</evidence>
<feature type="compositionally biased region" description="Acidic residues" evidence="6">
    <location>
        <begin position="228"/>
        <end position="242"/>
    </location>
</feature>
<dbReference type="Gene3D" id="2.30.170.40">
    <property type="entry name" value="Ribosomal protein L28/L24"/>
    <property type="match status" value="1"/>
</dbReference>
<evidence type="ECO:0000256" key="6">
    <source>
        <dbReference type="SAM" id="MobiDB-lite"/>
    </source>
</evidence>
<keyword evidence="3" id="KW-0687">Ribonucleoprotein</keyword>
<gene>
    <name evidence="7" type="ORF">EJ02DRAFT_452616</name>
</gene>
<feature type="region of interest" description="Disordered" evidence="6">
    <location>
        <begin position="1"/>
        <end position="53"/>
    </location>
</feature>
<dbReference type="InterPro" id="IPR026569">
    <property type="entry name" value="Ribosomal_bL28"/>
</dbReference>
<dbReference type="PANTHER" id="PTHR13528">
    <property type="entry name" value="39S RIBOSOMAL PROTEIN L28, MITOCHONDRIAL"/>
    <property type="match status" value="1"/>
</dbReference>
<evidence type="ECO:0000256" key="4">
    <source>
        <dbReference type="ARBA" id="ARBA00035269"/>
    </source>
</evidence>
<dbReference type="EMBL" id="ML976018">
    <property type="protein sequence ID" value="KAF1944247.1"/>
    <property type="molecule type" value="Genomic_DNA"/>
</dbReference>
<comment type="similarity">
    <text evidence="1">Belongs to the bacterial ribosomal protein bL28 family.</text>
</comment>
<proteinExistence type="inferred from homology"/>
<reference evidence="7" key="1">
    <citation type="journal article" date="2020" name="Stud. Mycol.">
        <title>101 Dothideomycetes genomes: a test case for predicting lifestyles and emergence of pathogens.</title>
        <authorList>
            <person name="Haridas S."/>
            <person name="Albert R."/>
            <person name="Binder M."/>
            <person name="Bloem J."/>
            <person name="Labutti K."/>
            <person name="Salamov A."/>
            <person name="Andreopoulos B."/>
            <person name="Baker S."/>
            <person name="Barry K."/>
            <person name="Bills G."/>
            <person name="Bluhm B."/>
            <person name="Cannon C."/>
            <person name="Castanera R."/>
            <person name="Culley D."/>
            <person name="Daum C."/>
            <person name="Ezra D."/>
            <person name="Gonzalez J."/>
            <person name="Henrissat B."/>
            <person name="Kuo A."/>
            <person name="Liang C."/>
            <person name="Lipzen A."/>
            <person name="Lutzoni F."/>
            <person name="Magnuson J."/>
            <person name="Mondo S."/>
            <person name="Nolan M."/>
            <person name="Ohm R."/>
            <person name="Pangilinan J."/>
            <person name="Park H.-J."/>
            <person name="Ramirez L."/>
            <person name="Alfaro M."/>
            <person name="Sun H."/>
            <person name="Tritt A."/>
            <person name="Yoshinaga Y."/>
            <person name="Zwiers L.-H."/>
            <person name="Turgeon B."/>
            <person name="Goodwin S."/>
            <person name="Spatafora J."/>
            <person name="Crous P."/>
            <person name="Grigoriev I."/>
        </authorList>
    </citation>
    <scope>NUCLEOTIDE SEQUENCE</scope>
    <source>
        <strain evidence="7">CBS 161.51</strain>
    </source>
</reference>
<evidence type="ECO:0000256" key="1">
    <source>
        <dbReference type="ARBA" id="ARBA00008760"/>
    </source>
</evidence>
<comment type="function">
    <text evidence="5">Component of the mitochondrial ribosome (mitoribosome), a dedicated translation machinery responsible for the synthesis of mitochondrial genome-encoded proteins, including at least some of the essential transmembrane subunits of the mitochondrial respiratory chain. The mitoribosomes are attached to the mitochondrial inner membrane and translation products are cotranslationally integrated into the membrane.</text>
</comment>
<dbReference type="SUPFAM" id="SSF143800">
    <property type="entry name" value="L28p-like"/>
    <property type="match status" value="1"/>
</dbReference>
<dbReference type="AlphaFoldDB" id="A0A6A5T5A0"/>
<evidence type="ECO:0000313" key="8">
    <source>
        <dbReference type="Proteomes" id="UP000800038"/>
    </source>
</evidence>
<sequence>MHPRCPLLSGRVSTTGVATRSAQSAQRTYATSAPTPAVKNPLQRRRGGDLGSHLPKHVIPKDAYIPAYPYGDHQLFKQANRGLYAHQMIQFGNNVSEKTETKTRRDWKPNVLSKSLYSVALKKRIKLRITAKVLKTMDREGGLDEYLLKDNVARIKELGPMGWALRWTLMQKPEVIERLRGEAAALGLDQAAIDKQWPTPQMMAEQRAARVALAQEVYTGGLENEEFAETEEQEMWDPEDASTPESEPAVTKRGSEAAFEYARAIKAAQRYLNRGMVDSAEEGLKLAFVRAKERADAASRLNQNFTAKVEAQFTPQQLEKIRTKHDLPLAKKMTVALIAYNQIRRQQISEAGGYEAWQAAKGKTDKIAAHAARVEKAGGLEAFQARKKAEYAKLIEEAETASTNAALDPERRSFLEDAIKKADRAIKAKAAGGKNAYVESTLEEFRQGQPSGDLDEIFQASKKEKKAGGDAWGALVNSSNKPAESRPNA</sequence>
<keyword evidence="2" id="KW-0689">Ribosomal protein</keyword>
<dbReference type="FunFam" id="2.30.170.40:FF:000003">
    <property type="entry name" value="54S ribosomal protein L24"/>
    <property type="match status" value="1"/>
</dbReference>
<dbReference type="Proteomes" id="UP000800038">
    <property type="component" value="Unassembled WGS sequence"/>
</dbReference>
<keyword evidence="8" id="KW-1185">Reference proteome</keyword>
<dbReference type="Pfam" id="PF00830">
    <property type="entry name" value="Ribosomal_L28"/>
    <property type="match status" value="1"/>
</dbReference>
<dbReference type="GO" id="GO:0005762">
    <property type="term" value="C:mitochondrial large ribosomal subunit"/>
    <property type="evidence" value="ECO:0007669"/>
    <property type="project" value="TreeGrafter"/>
</dbReference>
<feature type="region of interest" description="Disordered" evidence="6">
    <location>
        <begin position="228"/>
        <end position="251"/>
    </location>
</feature>
<dbReference type="PANTHER" id="PTHR13528:SF2">
    <property type="entry name" value="LARGE RIBOSOMAL SUBUNIT PROTEIN BL28M"/>
    <property type="match status" value="1"/>
</dbReference>
<dbReference type="OrthoDB" id="361870at2759"/>
<protein>
    <recommendedName>
        <fullName evidence="4">Large ribosomal subunit protein bL28m</fullName>
    </recommendedName>
</protein>
<evidence type="ECO:0000256" key="2">
    <source>
        <dbReference type="ARBA" id="ARBA00022980"/>
    </source>
</evidence>
<dbReference type="GO" id="GO:0003735">
    <property type="term" value="F:structural constituent of ribosome"/>
    <property type="evidence" value="ECO:0007669"/>
    <property type="project" value="InterPro"/>
</dbReference>
<accession>A0A6A5T5A0</accession>
<dbReference type="InterPro" id="IPR034704">
    <property type="entry name" value="Ribosomal_bL28/bL31-like_sf"/>
</dbReference>